<keyword evidence="4" id="KW-0732">Signal</keyword>
<dbReference type="Gene3D" id="1.10.760.10">
    <property type="entry name" value="Cytochrome c-like domain"/>
    <property type="match status" value="2"/>
</dbReference>
<organism evidence="11 12">
    <name type="scientific">Marivirga lumbricoides</name>
    <dbReference type="NCBI Taxonomy" id="1046115"/>
    <lineage>
        <taxon>Bacteria</taxon>
        <taxon>Pseudomonadati</taxon>
        <taxon>Bacteroidota</taxon>
        <taxon>Cytophagia</taxon>
        <taxon>Cytophagales</taxon>
        <taxon>Marivirgaceae</taxon>
        <taxon>Marivirga</taxon>
    </lineage>
</organism>
<feature type="domain" description="Cytochrome c" evidence="10">
    <location>
        <begin position="1"/>
        <end position="104"/>
    </location>
</feature>
<feature type="binding site" description="axial binding residue" evidence="9">
    <location>
        <position position="20"/>
    </location>
    <ligand>
        <name>heme c</name>
        <dbReference type="ChEBI" id="CHEBI:61717"/>
        <label>1</label>
    </ligand>
    <ligandPart>
        <name>Fe</name>
        <dbReference type="ChEBI" id="CHEBI:18248"/>
    </ligandPart>
</feature>
<dbReference type="PANTHER" id="PTHR30600:SF10">
    <property type="entry name" value="BLL6722 PROTEIN"/>
    <property type="match status" value="1"/>
</dbReference>
<feature type="domain" description="Cytochrome c" evidence="10">
    <location>
        <begin position="144"/>
        <end position="292"/>
    </location>
</feature>
<dbReference type="Proteomes" id="UP000240608">
    <property type="component" value="Unassembled WGS sequence"/>
</dbReference>
<evidence type="ECO:0000256" key="1">
    <source>
        <dbReference type="ARBA" id="ARBA00004418"/>
    </source>
</evidence>
<dbReference type="PIRSF" id="PIRSF000294">
    <property type="entry name" value="Cytochrome-c_peroxidase"/>
    <property type="match status" value="1"/>
</dbReference>
<comment type="PTM">
    <text evidence="8">Binds 2 heme groups per subunit.</text>
</comment>
<evidence type="ECO:0000313" key="11">
    <source>
        <dbReference type="EMBL" id="PTB95076.1"/>
    </source>
</evidence>
<dbReference type="GO" id="GO:0009055">
    <property type="term" value="F:electron transfer activity"/>
    <property type="evidence" value="ECO:0007669"/>
    <property type="project" value="InterPro"/>
</dbReference>
<accession>A0A2T4DMS8</accession>
<sequence>MLFYEKKLSGDNTMACASCHQQKKAFTDGLAVSKGIDGIAGKVSAMSLVNMLWAEKFTWNGRKRSIEEQSVDPVTNPIEMHTTFEAAIEKLEADGYSELFSEVFGTPEITEGRIGKALSQFQRSLISGNSKYDQYLRNEYQATSQEIRGMQLFFTHPIPGQLRGGNCGDCHLGPLTSGDIDGFQGFHNNGLDSDEELDAGLMEFTGNPADKGRFKTPSLRNIALTAPYMHDGRFQTLEEVLDHYNENIKKSETLDILIKEGSNEPIDPNEPVKLFLTDQEKEDIIAFLHMLTDEEFVNNPRFSNPHN</sequence>
<dbReference type="Pfam" id="PF03150">
    <property type="entry name" value="CCP_MauG"/>
    <property type="match status" value="1"/>
</dbReference>
<keyword evidence="7 9" id="KW-0408">Iron</keyword>
<reference evidence="11 12" key="1">
    <citation type="submission" date="2018-03" db="EMBL/GenBank/DDBJ databases">
        <title>Cross-interface Injection: A General Nanoliter Liquid Handling Method Applied to Single Cells Genome Amplification Automated Nanoliter Liquid Handling Applied to Single Cell Multiple Displacement Amplification.</title>
        <authorList>
            <person name="Yun J."/>
            <person name="Xu P."/>
            <person name="Xu J."/>
            <person name="Dai X."/>
            <person name="Wang Y."/>
            <person name="Zheng X."/>
            <person name="Cao C."/>
            <person name="Yi Q."/>
            <person name="Zhu Y."/>
            <person name="Wang L."/>
            <person name="Dong Z."/>
            <person name="Huang Y."/>
            <person name="Huang L."/>
            <person name="Du W."/>
        </authorList>
    </citation>
    <scope>NUCLEOTIDE SEQUENCE [LARGE SCALE GENOMIC DNA]</scope>
    <source>
        <strain evidence="11 12">Z-D1-2</strain>
    </source>
</reference>
<gene>
    <name evidence="11" type="ORF">C9994_11605</name>
</gene>
<keyword evidence="2 8" id="KW-0349">Heme</keyword>
<feature type="binding site" description="axial binding residue" evidence="9">
    <location>
        <position position="171"/>
    </location>
    <ligand>
        <name>heme c</name>
        <dbReference type="ChEBI" id="CHEBI:61717"/>
        <label>2</label>
    </ligand>
    <ligandPart>
        <name>Fe</name>
        <dbReference type="ChEBI" id="CHEBI:18248"/>
    </ligandPart>
</feature>
<evidence type="ECO:0000259" key="10">
    <source>
        <dbReference type="PROSITE" id="PS51007"/>
    </source>
</evidence>
<dbReference type="AlphaFoldDB" id="A0A2T4DMS8"/>
<comment type="cofactor">
    <cofactor evidence="8">
        <name>heme</name>
        <dbReference type="ChEBI" id="CHEBI:30413"/>
    </cofactor>
    <text evidence="8">Binds 2 heme groups.</text>
</comment>
<dbReference type="GO" id="GO:0004130">
    <property type="term" value="F:cytochrome-c peroxidase activity"/>
    <property type="evidence" value="ECO:0007669"/>
    <property type="project" value="TreeGrafter"/>
</dbReference>
<dbReference type="InterPro" id="IPR036909">
    <property type="entry name" value="Cyt_c-like_dom_sf"/>
</dbReference>
<keyword evidence="6" id="KW-0560">Oxidoreductase</keyword>
<evidence type="ECO:0000313" key="12">
    <source>
        <dbReference type="Proteomes" id="UP000240608"/>
    </source>
</evidence>
<evidence type="ECO:0000256" key="9">
    <source>
        <dbReference type="PIRSR" id="PIRSR000294-2"/>
    </source>
</evidence>
<keyword evidence="11" id="KW-0575">Peroxidase</keyword>
<protein>
    <submittedName>
        <fullName evidence="11">Cytochrome-c peroxidase</fullName>
    </submittedName>
</protein>
<feature type="binding site" description="covalent" evidence="8">
    <location>
        <position position="19"/>
    </location>
    <ligand>
        <name>heme c</name>
        <dbReference type="ChEBI" id="CHEBI:61717"/>
        <label>1</label>
    </ligand>
</feature>
<keyword evidence="3 9" id="KW-0479">Metal-binding</keyword>
<comment type="caution">
    <text evidence="11">The sequence shown here is derived from an EMBL/GenBank/DDBJ whole genome shotgun (WGS) entry which is preliminary data.</text>
</comment>
<feature type="binding site" description="covalent" evidence="8">
    <location>
        <position position="16"/>
    </location>
    <ligand>
        <name>heme c</name>
        <dbReference type="ChEBI" id="CHEBI:61717"/>
        <label>1</label>
    </ligand>
</feature>
<dbReference type="InterPro" id="IPR051395">
    <property type="entry name" value="Cytochrome_c_Peroxidase/MauG"/>
</dbReference>
<dbReference type="InterPro" id="IPR004852">
    <property type="entry name" value="Di-haem_cyt_c_peroxidsae"/>
</dbReference>
<feature type="binding site" description="covalent" evidence="8">
    <location>
        <position position="170"/>
    </location>
    <ligand>
        <name>heme c</name>
        <dbReference type="ChEBI" id="CHEBI:61717"/>
        <label>2</label>
    </ligand>
</feature>
<evidence type="ECO:0000256" key="6">
    <source>
        <dbReference type="ARBA" id="ARBA00023002"/>
    </source>
</evidence>
<name>A0A2T4DMS8_9BACT</name>
<evidence type="ECO:0000256" key="3">
    <source>
        <dbReference type="ARBA" id="ARBA00022723"/>
    </source>
</evidence>
<dbReference type="GO" id="GO:0046872">
    <property type="term" value="F:metal ion binding"/>
    <property type="evidence" value="ECO:0007669"/>
    <property type="project" value="UniProtKB-KW"/>
</dbReference>
<dbReference type="InterPro" id="IPR009056">
    <property type="entry name" value="Cyt_c-like_dom"/>
</dbReference>
<dbReference type="SUPFAM" id="SSF46626">
    <property type="entry name" value="Cytochrome c"/>
    <property type="match status" value="2"/>
</dbReference>
<dbReference type="GO" id="GO:0020037">
    <property type="term" value="F:heme binding"/>
    <property type="evidence" value="ECO:0007669"/>
    <property type="project" value="InterPro"/>
</dbReference>
<evidence type="ECO:0000256" key="4">
    <source>
        <dbReference type="ARBA" id="ARBA00022729"/>
    </source>
</evidence>
<feature type="binding site" description="covalent" evidence="8">
    <location>
        <position position="167"/>
    </location>
    <ligand>
        <name>heme c</name>
        <dbReference type="ChEBI" id="CHEBI:61717"/>
        <label>2</label>
    </ligand>
</feature>
<dbReference type="GO" id="GO:0042597">
    <property type="term" value="C:periplasmic space"/>
    <property type="evidence" value="ECO:0007669"/>
    <property type="project" value="UniProtKB-SubCell"/>
</dbReference>
<keyword evidence="5" id="KW-0574">Periplasm</keyword>
<dbReference type="InterPro" id="IPR026259">
    <property type="entry name" value="MauG/Cytc_peroxidase"/>
</dbReference>
<evidence type="ECO:0000256" key="7">
    <source>
        <dbReference type="ARBA" id="ARBA00023004"/>
    </source>
</evidence>
<proteinExistence type="predicted"/>
<dbReference type="EMBL" id="PYVU01000115">
    <property type="protein sequence ID" value="PTB95076.1"/>
    <property type="molecule type" value="Genomic_DNA"/>
</dbReference>
<dbReference type="PANTHER" id="PTHR30600">
    <property type="entry name" value="CYTOCHROME C PEROXIDASE-RELATED"/>
    <property type="match status" value="1"/>
</dbReference>
<comment type="subcellular location">
    <subcellularLocation>
        <location evidence="1">Periplasm</location>
    </subcellularLocation>
</comment>
<evidence type="ECO:0000256" key="2">
    <source>
        <dbReference type="ARBA" id="ARBA00022617"/>
    </source>
</evidence>
<dbReference type="PROSITE" id="PS51007">
    <property type="entry name" value="CYTC"/>
    <property type="match status" value="2"/>
</dbReference>
<evidence type="ECO:0000256" key="5">
    <source>
        <dbReference type="ARBA" id="ARBA00022764"/>
    </source>
</evidence>
<evidence type="ECO:0000256" key="8">
    <source>
        <dbReference type="PIRSR" id="PIRSR000294-1"/>
    </source>
</evidence>